<evidence type="ECO:0000256" key="2">
    <source>
        <dbReference type="SAM" id="SignalP"/>
    </source>
</evidence>
<dbReference type="PROSITE" id="PS00194">
    <property type="entry name" value="THIOREDOXIN_1"/>
    <property type="match status" value="1"/>
</dbReference>
<organism evidence="4 5">
    <name type="scientific">Zavarzinia aquatilis</name>
    <dbReference type="NCBI Taxonomy" id="2211142"/>
    <lineage>
        <taxon>Bacteria</taxon>
        <taxon>Pseudomonadati</taxon>
        <taxon>Pseudomonadota</taxon>
        <taxon>Alphaproteobacteria</taxon>
        <taxon>Rhodospirillales</taxon>
        <taxon>Zavarziniaceae</taxon>
        <taxon>Zavarzinia</taxon>
    </lineage>
</organism>
<gene>
    <name evidence="4" type="ORF">DKG74_05000</name>
</gene>
<keyword evidence="2" id="KW-0732">Signal</keyword>
<evidence type="ECO:0000313" key="5">
    <source>
        <dbReference type="Proteomes" id="UP000245461"/>
    </source>
</evidence>
<keyword evidence="1" id="KW-0676">Redox-active center</keyword>
<feature type="chain" id="PRO_5016340856" evidence="2">
    <location>
        <begin position="20"/>
        <end position="187"/>
    </location>
</feature>
<feature type="signal peptide" evidence="2">
    <location>
        <begin position="1"/>
        <end position="19"/>
    </location>
</feature>
<dbReference type="GO" id="GO:0015036">
    <property type="term" value="F:disulfide oxidoreductase activity"/>
    <property type="evidence" value="ECO:0007669"/>
    <property type="project" value="UniProtKB-ARBA"/>
</dbReference>
<name>A0A317EFQ0_9PROT</name>
<dbReference type="CDD" id="cd02966">
    <property type="entry name" value="TlpA_like_family"/>
    <property type="match status" value="1"/>
</dbReference>
<dbReference type="InterPro" id="IPR000866">
    <property type="entry name" value="AhpC/TSA"/>
</dbReference>
<dbReference type="SUPFAM" id="SSF52833">
    <property type="entry name" value="Thioredoxin-like"/>
    <property type="match status" value="1"/>
</dbReference>
<evidence type="ECO:0000256" key="1">
    <source>
        <dbReference type="ARBA" id="ARBA00023284"/>
    </source>
</evidence>
<accession>A0A317EFQ0</accession>
<comment type="caution">
    <text evidence="4">The sequence shown here is derived from an EMBL/GenBank/DDBJ whole genome shotgun (WGS) entry which is preliminary data.</text>
</comment>
<dbReference type="RefSeq" id="WP_109903253.1">
    <property type="nucleotide sequence ID" value="NZ_QGLE01000002.1"/>
</dbReference>
<dbReference type="GO" id="GO:0016209">
    <property type="term" value="F:antioxidant activity"/>
    <property type="evidence" value="ECO:0007669"/>
    <property type="project" value="InterPro"/>
</dbReference>
<dbReference type="PROSITE" id="PS51352">
    <property type="entry name" value="THIOREDOXIN_2"/>
    <property type="match status" value="1"/>
</dbReference>
<keyword evidence="5" id="KW-1185">Reference proteome</keyword>
<dbReference type="PANTHER" id="PTHR42852:SF13">
    <property type="entry name" value="PROTEIN DIPZ"/>
    <property type="match status" value="1"/>
</dbReference>
<evidence type="ECO:0000313" key="4">
    <source>
        <dbReference type="EMBL" id="PWR25124.1"/>
    </source>
</evidence>
<dbReference type="InterPro" id="IPR017937">
    <property type="entry name" value="Thioredoxin_CS"/>
</dbReference>
<protein>
    <submittedName>
        <fullName evidence="4">TlpA family protein disulfide reductase</fullName>
    </submittedName>
</protein>
<reference evidence="4 5" key="1">
    <citation type="submission" date="2018-05" db="EMBL/GenBank/DDBJ databases">
        <title>Zavarzinia sp. HR-AS.</title>
        <authorList>
            <person name="Lee Y."/>
            <person name="Jeon C.O."/>
        </authorList>
    </citation>
    <scope>NUCLEOTIDE SEQUENCE [LARGE SCALE GENOMIC DNA]</scope>
    <source>
        <strain evidence="4 5">HR-AS</strain>
    </source>
</reference>
<dbReference type="InterPro" id="IPR013766">
    <property type="entry name" value="Thioredoxin_domain"/>
</dbReference>
<dbReference type="InterPro" id="IPR050553">
    <property type="entry name" value="Thioredoxin_ResA/DsbE_sf"/>
</dbReference>
<dbReference type="Pfam" id="PF00578">
    <property type="entry name" value="AhpC-TSA"/>
    <property type="match status" value="1"/>
</dbReference>
<proteinExistence type="predicted"/>
<dbReference type="InterPro" id="IPR036249">
    <property type="entry name" value="Thioredoxin-like_sf"/>
</dbReference>
<evidence type="ECO:0000259" key="3">
    <source>
        <dbReference type="PROSITE" id="PS51352"/>
    </source>
</evidence>
<feature type="domain" description="Thioredoxin" evidence="3">
    <location>
        <begin position="44"/>
        <end position="186"/>
    </location>
</feature>
<sequence length="187" mass="19196">MKLVPVVVVVAALAGLAGAVAVRAPWGEDAPASRPAGIANFSPSDEPKPAPAATFKNAEGADVSLAAYKGKVVVVNFWATWCGPCVEELPSLAKAAEILRPEGIEVLALSVDRLENDKISAFLAANQAAKLGLFRDEGMSLARALDVKGLPTTVVIGPDGTIRGTLVGPADWASEGALNLIRGFKAG</sequence>
<dbReference type="Gene3D" id="3.40.30.10">
    <property type="entry name" value="Glutaredoxin"/>
    <property type="match status" value="1"/>
</dbReference>
<dbReference type="PANTHER" id="PTHR42852">
    <property type="entry name" value="THIOL:DISULFIDE INTERCHANGE PROTEIN DSBE"/>
    <property type="match status" value="1"/>
</dbReference>
<dbReference type="AlphaFoldDB" id="A0A317EFQ0"/>
<dbReference type="OrthoDB" id="9799347at2"/>
<dbReference type="Proteomes" id="UP000245461">
    <property type="component" value="Unassembled WGS sequence"/>
</dbReference>
<dbReference type="EMBL" id="QGLE01000002">
    <property type="protein sequence ID" value="PWR25124.1"/>
    <property type="molecule type" value="Genomic_DNA"/>
</dbReference>